<dbReference type="GO" id="GO:0071014">
    <property type="term" value="C:post-mRNA release spliceosomal complex"/>
    <property type="evidence" value="ECO:0007669"/>
    <property type="project" value="TreeGrafter"/>
</dbReference>
<feature type="domain" description="Pre-mRNA-splicing factor Syf1/CRNKL1-like C-terminal HAT-repeats" evidence="5">
    <location>
        <begin position="24"/>
        <end position="194"/>
    </location>
</feature>
<dbReference type="Proteomes" id="UP000325313">
    <property type="component" value="Unassembled WGS sequence"/>
</dbReference>
<reference evidence="6 7" key="1">
    <citation type="submission" date="2019-05" db="EMBL/GenBank/DDBJ databases">
        <title>Emergence of the Ug99 lineage of the wheat stem rust pathogen through somatic hybridization.</title>
        <authorList>
            <person name="Li F."/>
            <person name="Upadhyaya N.M."/>
            <person name="Sperschneider J."/>
            <person name="Matny O."/>
            <person name="Nguyen-Phuc H."/>
            <person name="Mago R."/>
            <person name="Raley C."/>
            <person name="Miller M.E."/>
            <person name="Silverstein K.A.T."/>
            <person name="Henningsen E."/>
            <person name="Hirsch C.D."/>
            <person name="Visser B."/>
            <person name="Pretorius Z.A."/>
            <person name="Steffenson B.J."/>
            <person name="Schwessinger B."/>
            <person name="Dodds P.N."/>
            <person name="Figueroa M."/>
        </authorList>
    </citation>
    <scope>NUCLEOTIDE SEQUENCE [LARGE SCALE GENOMIC DNA]</scope>
    <source>
        <strain evidence="6 7">Ug99</strain>
    </source>
</reference>
<dbReference type="InterPro" id="IPR045075">
    <property type="entry name" value="Syf1-like"/>
</dbReference>
<comment type="subunit">
    <text evidence="1">Associated with the spliceosome.</text>
</comment>
<dbReference type="SUPFAM" id="SSF48452">
    <property type="entry name" value="TPR-like"/>
    <property type="match status" value="1"/>
</dbReference>
<dbReference type="Gene3D" id="1.25.40.10">
    <property type="entry name" value="Tetratricopeptide repeat domain"/>
    <property type="match status" value="1"/>
</dbReference>
<keyword evidence="2" id="KW-0507">mRNA processing</keyword>
<dbReference type="AlphaFoldDB" id="A0A5B0R797"/>
<feature type="compositionally biased region" description="Basic and acidic residues" evidence="4">
    <location>
        <begin position="187"/>
        <end position="196"/>
    </location>
</feature>
<evidence type="ECO:0000256" key="3">
    <source>
        <dbReference type="ARBA" id="ARBA00022737"/>
    </source>
</evidence>
<keyword evidence="3" id="KW-0677">Repeat</keyword>
<name>A0A5B0R797_PUCGR</name>
<evidence type="ECO:0000313" key="6">
    <source>
        <dbReference type="EMBL" id="KAA1121218.1"/>
    </source>
</evidence>
<dbReference type="FunFam" id="1.25.40.10:FF:001378">
    <property type="entry name" value="Pre-mRNA-splicing factor SYF1"/>
    <property type="match status" value="1"/>
</dbReference>
<evidence type="ECO:0000313" key="7">
    <source>
        <dbReference type="Proteomes" id="UP000325313"/>
    </source>
</evidence>
<dbReference type="InterPro" id="IPR055430">
    <property type="entry name" value="HAT_Syf1_CNRKL1_C"/>
</dbReference>
<dbReference type="PANTHER" id="PTHR11246:SF5">
    <property type="entry name" value="PRE-MRNA-SPLICING FACTOR SYF1"/>
    <property type="match status" value="1"/>
</dbReference>
<feature type="region of interest" description="Disordered" evidence="4">
    <location>
        <begin position="166"/>
        <end position="246"/>
    </location>
</feature>
<comment type="caution">
    <text evidence="6">The sequence shown here is derived from an EMBL/GenBank/DDBJ whole genome shotgun (WGS) entry which is preliminary data.</text>
</comment>
<dbReference type="EMBL" id="VDEP01000239">
    <property type="protein sequence ID" value="KAA1121218.1"/>
    <property type="molecule type" value="Genomic_DNA"/>
</dbReference>
<dbReference type="Pfam" id="PF23231">
    <property type="entry name" value="HAT_Syf1_CNRKL1_C"/>
    <property type="match status" value="1"/>
</dbReference>
<dbReference type="InterPro" id="IPR011990">
    <property type="entry name" value="TPR-like_helical_dom_sf"/>
</dbReference>
<evidence type="ECO:0000256" key="1">
    <source>
        <dbReference type="ARBA" id="ARBA00011524"/>
    </source>
</evidence>
<gene>
    <name evidence="6" type="primary">SYF1_3</name>
    <name evidence="6" type="ORF">PGTUg99_025878</name>
</gene>
<dbReference type="GO" id="GO:0000349">
    <property type="term" value="P:generation of catalytic spliceosome for first transesterification step"/>
    <property type="evidence" value="ECO:0007669"/>
    <property type="project" value="TreeGrafter"/>
</dbReference>
<dbReference type="PANTHER" id="PTHR11246">
    <property type="entry name" value="PRE-MRNA SPLICING FACTOR"/>
    <property type="match status" value="1"/>
</dbReference>
<dbReference type="GO" id="GO:0000974">
    <property type="term" value="C:Prp19 complex"/>
    <property type="evidence" value="ECO:0007669"/>
    <property type="project" value="TreeGrafter"/>
</dbReference>
<evidence type="ECO:0000259" key="5">
    <source>
        <dbReference type="Pfam" id="PF23231"/>
    </source>
</evidence>
<keyword evidence="2" id="KW-0508">mRNA splicing</keyword>
<keyword evidence="2" id="KW-0747">Spliceosome</keyword>
<accession>A0A5B0R797</accession>
<evidence type="ECO:0000256" key="2">
    <source>
        <dbReference type="ARBA" id="ARBA00022728"/>
    </source>
</evidence>
<evidence type="ECO:0000256" key="4">
    <source>
        <dbReference type="SAM" id="MobiDB-lite"/>
    </source>
</evidence>
<proteinExistence type="predicted"/>
<sequence>MHIVVCVVTRTVAGDRYCERYLQADSVLERATEKVALDDRFKMFAYYIAKTTKNFGLPATRPIYEKAIKLLPNNQTAKMCLRFANLEQKLGEIDQARAIYAHSSQFCDPRTSPKFWETYHNFEIQHGSEDTFREMLRIKRAVQASFNTKTSYLAAKVAAARAAGNWGGGATVSQQQDEDDETGSGDPMRRLEKDDPASSTTAGNQAFVLSKDRQAQLDRSGPLNPDQQATNTSANVDEIAIDNNDD</sequence>
<feature type="compositionally biased region" description="Polar residues" evidence="4">
    <location>
        <begin position="225"/>
        <end position="235"/>
    </location>
</feature>
<protein>
    <submittedName>
        <fullName evidence="6">Pre-mRNA-splicing factor syf1</fullName>
    </submittedName>
</protein>
<organism evidence="6 7">
    <name type="scientific">Puccinia graminis f. sp. tritici</name>
    <dbReference type="NCBI Taxonomy" id="56615"/>
    <lineage>
        <taxon>Eukaryota</taxon>
        <taxon>Fungi</taxon>
        <taxon>Dikarya</taxon>
        <taxon>Basidiomycota</taxon>
        <taxon>Pucciniomycotina</taxon>
        <taxon>Pucciniomycetes</taxon>
        <taxon>Pucciniales</taxon>
        <taxon>Pucciniaceae</taxon>
        <taxon>Puccinia</taxon>
    </lineage>
</organism>
<dbReference type="GO" id="GO:0071007">
    <property type="term" value="C:U2-type catalytic step 2 spliceosome"/>
    <property type="evidence" value="ECO:0007669"/>
    <property type="project" value="TreeGrafter"/>
</dbReference>